<comment type="similarity">
    <text evidence="2">Belongs to the GLI C2H2-type zinc-finger protein family.</text>
</comment>
<proteinExistence type="evidence at transcript level"/>
<dbReference type="SUPFAM" id="SSF57667">
    <property type="entry name" value="beta-beta-alpha zinc fingers"/>
    <property type="match status" value="2"/>
</dbReference>
<dbReference type="EMBL" id="GAMC01015371">
    <property type="protein sequence ID" value="JAB91184.1"/>
    <property type="molecule type" value="mRNA"/>
</dbReference>
<evidence type="ECO:0000256" key="12">
    <source>
        <dbReference type="SAM" id="MobiDB-lite"/>
    </source>
</evidence>
<evidence type="ECO:0000313" key="15">
    <source>
        <dbReference type="EMBL" id="JAB91184.1"/>
    </source>
</evidence>
<evidence type="ECO:0000256" key="5">
    <source>
        <dbReference type="ARBA" id="ARBA00022771"/>
    </source>
</evidence>
<keyword evidence="4" id="KW-0677">Repeat</keyword>
<name>W8BNB3_CERCA</name>
<evidence type="ECO:0000256" key="9">
    <source>
        <dbReference type="ARBA" id="ARBA00023163"/>
    </source>
</evidence>
<dbReference type="Pfam" id="PF00096">
    <property type="entry name" value="zf-C2H2"/>
    <property type="match status" value="3"/>
</dbReference>
<keyword evidence="10" id="KW-0539">Nucleus</keyword>
<feature type="domain" description="C2H2-type" evidence="13">
    <location>
        <begin position="210"/>
        <end position="241"/>
    </location>
</feature>
<keyword evidence="8" id="KW-0238">DNA-binding</keyword>
<dbReference type="FunFam" id="3.30.160.60:FF:000359">
    <property type="entry name" value="GLIS family zinc finger 2"/>
    <property type="match status" value="1"/>
</dbReference>
<keyword evidence="3" id="KW-0479">Metal-binding</keyword>
<feature type="region of interest" description="Disordered" evidence="12">
    <location>
        <begin position="442"/>
        <end position="477"/>
    </location>
</feature>
<feature type="compositionally biased region" description="Low complexity" evidence="12">
    <location>
        <begin position="442"/>
        <end position="454"/>
    </location>
</feature>
<comment type="subcellular location">
    <subcellularLocation>
        <location evidence="1">Nucleus</location>
    </subcellularLocation>
</comment>
<dbReference type="AlphaFoldDB" id="W8BNB3"/>
<dbReference type="EMBL" id="CAJHJT010000056">
    <property type="protein sequence ID" value="CAD7015166.1"/>
    <property type="molecule type" value="Genomic_DNA"/>
</dbReference>
<dbReference type="Pfam" id="PF23561">
    <property type="entry name" value="zf-C2H2_15"/>
    <property type="match status" value="1"/>
</dbReference>
<dbReference type="PROSITE" id="PS00028">
    <property type="entry name" value="ZINC_FINGER_C2H2_1"/>
    <property type="match status" value="3"/>
</dbReference>
<keyword evidence="5 11" id="KW-0863">Zinc-finger</keyword>
<keyword evidence="9" id="KW-0804">Transcription</keyword>
<evidence type="ECO:0000313" key="14">
    <source>
        <dbReference type="EMBL" id="CAD7015166.1"/>
    </source>
</evidence>
<dbReference type="Gene3D" id="3.30.160.60">
    <property type="entry name" value="Classic Zinc Finger"/>
    <property type="match status" value="4"/>
</dbReference>
<evidence type="ECO:0000256" key="7">
    <source>
        <dbReference type="ARBA" id="ARBA00023015"/>
    </source>
</evidence>
<feature type="domain" description="C2H2-type" evidence="13">
    <location>
        <begin position="270"/>
        <end position="299"/>
    </location>
</feature>
<dbReference type="InterPro" id="IPR043359">
    <property type="entry name" value="GLI-like"/>
</dbReference>
<dbReference type="PANTHER" id="PTHR45718">
    <property type="entry name" value="TRANSCRIPTIONAL ACTIVATOR CUBITUS INTERRUPTUS"/>
    <property type="match status" value="1"/>
</dbReference>
<dbReference type="OrthoDB" id="3214149at2759"/>
<dbReference type="GO" id="GO:0000122">
    <property type="term" value="P:negative regulation of transcription by RNA polymerase II"/>
    <property type="evidence" value="ECO:0007669"/>
    <property type="project" value="UniProtKB-ARBA"/>
</dbReference>
<dbReference type="PANTHER" id="PTHR45718:SF8">
    <property type="entry name" value="GLIS FAMILY ZINC FINGER 2"/>
    <property type="match status" value="1"/>
</dbReference>
<dbReference type="SMART" id="SM00355">
    <property type="entry name" value="ZnF_C2H2"/>
    <property type="match status" value="5"/>
</dbReference>
<evidence type="ECO:0000259" key="13">
    <source>
        <dbReference type="PROSITE" id="PS50157"/>
    </source>
</evidence>
<keyword evidence="6" id="KW-0862">Zinc</keyword>
<evidence type="ECO:0000256" key="6">
    <source>
        <dbReference type="ARBA" id="ARBA00022833"/>
    </source>
</evidence>
<dbReference type="GO" id="GO:0000981">
    <property type="term" value="F:DNA-binding transcription factor activity, RNA polymerase II-specific"/>
    <property type="evidence" value="ECO:0007669"/>
    <property type="project" value="TreeGrafter"/>
</dbReference>
<gene>
    <name evidence="15" type="primary">GLIS2</name>
    <name evidence="14" type="ORF">CCAP1982_LOCUS23119</name>
</gene>
<reference evidence="15" key="2">
    <citation type="journal article" date="2014" name="BMC Genomics">
        <title>A genomic perspective to assessing quality of mass-reared SIT flies used in Mediterranean fruit fly (Ceratitis capitata) eradication in California.</title>
        <authorList>
            <person name="Calla B."/>
            <person name="Hall B."/>
            <person name="Hou S."/>
            <person name="Geib S.M."/>
        </authorList>
    </citation>
    <scope>NUCLEOTIDE SEQUENCE</scope>
</reference>
<dbReference type="Proteomes" id="UP000606786">
    <property type="component" value="Unassembled WGS sequence"/>
</dbReference>
<evidence type="ECO:0000256" key="3">
    <source>
        <dbReference type="ARBA" id="ARBA00022723"/>
    </source>
</evidence>
<dbReference type="GO" id="GO:0000978">
    <property type="term" value="F:RNA polymerase II cis-regulatory region sequence-specific DNA binding"/>
    <property type="evidence" value="ECO:0007669"/>
    <property type="project" value="TreeGrafter"/>
</dbReference>
<dbReference type="PROSITE" id="PS50157">
    <property type="entry name" value="ZINC_FINGER_C2H2_2"/>
    <property type="match status" value="5"/>
</dbReference>
<dbReference type="InterPro" id="IPR013087">
    <property type="entry name" value="Znf_C2H2_type"/>
</dbReference>
<feature type="domain" description="C2H2-type" evidence="13">
    <location>
        <begin position="175"/>
        <end position="205"/>
    </location>
</feature>
<evidence type="ECO:0000256" key="11">
    <source>
        <dbReference type="PROSITE-ProRule" id="PRU00042"/>
    </source>
</evidence>
<organism evidence="15">
    <name type="scientific">Ceratitis capitata</name>
    <name type="common">Mediterranean fruit fly</name>
    <name type="synonym">Tephritis capitata</name>
    <dbReference type="NCBI Taxonomy" id="7213"/>
    <lineage>
        <taxon>Eukaryota</taxon>
        <taxon>Metazoa</taxon>
        <taxon>Ecdysozoa</taxon>
        <taxon>Arthropoda</taxon>
        <taxon>Hexapoda</taxon>
        <taxon>Insecta</taxon>
        <taxon>Pterygota</taxon>
        <taxon>Neoptera</taxon>
        <taxon>Endopterygota</taxon>
        <taxon>Diptera</taxon>
        <taxon>Brachycera</taxon>
        <taxon>Muscomorpha</taxon>
        <taxon>Tephritoidea</taxon>
        <taxon>Tephritidae</taxon>
        <taxon>Ceratitis</taxon>
        <taxon>Ceratitis</taxon>
    </lineage>
</organism>
<dbReference type="InterPro" id="IPR036236">
    <property type="entry name" value="Znf_C2H2_sf"/>
</dbReference>
<evidence type="ECO:0000313" key="16">
    <source>
        <dbReference type="Proteomes" id="UP000606786"/>
    </source>
</evidence>
<sequence length="477" mass="52887">MAVKNSKFLSSSLNSAFVPTSAYYQHLSAASAAIAAYEDWNHHLDLLSTQLTQTSPKQHFDETLQMHHLRFPTPPITPPYNKSGYKTLVASSSQQALSTRTQSVIMKIGQNHNLNTTNMPASVTEPPVDDMHVDIIGLDDTVGSADALQHETTSRMTTSNTSASSASSTPKRSEYVCEWIDCGRDHNSLESLAAHVTKVHAVASPADGLYYCRWQGCTRMRGFSARYKMLVHARTHTKEKPHQCHLCTKSFSRAENLKIHIRSHSGEKPYLCTFEGCNKAYSNSSDRFKHTRTHTMDKPYMCKVPGCQKRYTDPSSLRKHVKTFKHSIQLIGSAAITPIQNHMIAAAETAQAQIGRHTHLPNNIISSPALNAAIVAAGNHHVPDEQYLKCYSDAAIPVCQLCVPPPSQPHYYLNAMEEDLCNIEAAQLDYYYATTTHSPARSSTASSNCWSSNAQSEENAGQPMELESPLDLRVNRK</sequence>
<feature type="domain" description="C2H2-type" evidence="13">
    <location>
        <begin position="242"/>
        <end position="269"/>
    </location>
</feature>
<feature type="domain" description="C2H2-type" evidence="13">
    <location>
        <begin position="300"/>
        <end position="327"/>
    </location>
</feature>
<accession>W8BNB3</accession>
<evidence type="ECO:0000256" key="10">
    <source>
        <dbReference type="ARBA" id="ARBA00023242"/>
    </source>
</evidence>
<keyword evidence="7" id="KW-0805">Transcription regulation</keyword>
<evidence type="ECO:0000256" key="1">
    <source>
        <dbReference type="ARBA" id="ARBA00004123"/>
    </source>
</evidence>
<evidence type="ECO:0000256" key="4">
    <source>
        <dbReference type="ARBA" id="ARBA00022737"/>
    </source>
</evidence>
<reference evidence="15" key="1">
    <citation type="submission" date="2013-07" db="EMBL/GenBank/DDBJ databases">
        <authorList>
            <person name="Geib S."/>
        </authorList>
    </citation>
    <scope>NUCLEOTIDE SEQUENCE</scope>
</reference>
<evidence type="ECO:0000256" key="2">
    <source>
        <dbReference type="ARBA" id="ARBA00010831"/>
    </source>
</evidence>
<reference evidence="14" key="3">
    <citation type="submission" date="2020-11" db="EMBL/GenBank/DDBJ databases">
        <authorList>
            <person name="Whitehead M."/>
        </authorList>
    </citation>
    <scope>NUCLEOTIDE SEQUENCE</scope>
    <source>
        <strain evidence="14">EGII</strain>
    </source>
</reference>
<evidence type="ECO:0000256" key="8">
    <source>
        <dbReference type="ARBA" id="ARBA00023125"/>
    </source>
</evidence>
<keyword evidence="16" id="KW-1185">Reference proteome</keyword>
<dbReference type="FunFam" id="3.30.160.60:FF:000019">
    <property type="entry name" value="GLI family zinc finger 3"/>
    <property type="match status" value="1"/>
</dbReference>
<dbReference type="GO" id="GO:0005634">
    <property type="term" value="C:nucleus"/>
    <property type="evidence" value="ECO:0007669"/>
    <property type="project" value="UniProtKB-SubCell"/>
</dbReference>
<protein>
    <submittedName>
        <fullName evidence="14">(Mediterranean fruit fly) hypothetical protein</fullName>
    </submittedName>
    <submittedName>
        <fullName evidence="15">Zinc finger protein GLIS2</fullName>
    </submittedName>
</protein>
<dbReference type="GO" id="GO:0008270">
    <property type="term" value="F:zinc ion binding"/>
    <property type="evidence" value="ECO:0007669"/>
    <property type="project" value="UniProtKB-KW"/>
</dbReference>
<dbReference type="InterPro" id="IPR056436">
    <property type="entry name" value="Znf-C2H2_ZIC1-5/GLI1-3-like"/>
</dbReference>
<dbReference type="FunFam" id="3.30.160.60:FF:000310">
    <property type="entry name" value="GLIS family zinc finger 2"/>
    <property type="match status" value="1"/>
</dbReference>